<evidence type="ECO:0000256" key="6">
    <source>
        <dbReference type="ARBA" id="ARBA00031449"/>
    </source>
</evidence>
<dbReference type="Proteomes" id="UP001431634">
    <property type="component" value="Unassembled WGS sequence"/>
</dbReference>
<evidence type="ECO:0000256" key="4">
    <source>
        <dbReference type="ARBA" id="ARBA00012982"/>
    </source>
</evidence>
<comment type="caution">
    <text evidence="8">The sequence shown here is derived from an EMBL/GenBank/DDBJ whole genome shotgun (WGS) entry which is preliminary data.</text>
</comment>
<evidence type="ECO:0000256" key="3">
    <source>
        <dbReference type="ARBA" id="ARBA00008900"/>
    </source>
</evidence>
<dbReference type="RefSeq" id="WP_281448347.1">
    <property type="nucleotide sequence ID" value="NZ_JASBAO010000001.1"/>
</dbReference>
<proteinExistence type="inferred from homology"/>
<accession>A0ABT6Q297</accession>
<organism evidence="8 9">
    <name type="scientific">Commensalibacter oyaizuii</name>
    <dbReference type="NCBI Taxonomy" id="3043873"/>
    <lineage>
        <taxon>Bacteria</taxon>
        <taxon>Pseudomonadati</taxon>
        <taxon>Pseudomonadota</taxon>
        <taxon>Alphaproteobacteria</taxon>
        <taxon>Acetobacterales</taxon>
        <taxon>Acetobacteraceae</taxon>
    </lineage>
</organism>
<dbReference type="Pfam" id="PF01242">
    <property type="entry name" value="PTPS"/>
    <property type="match status" value="1"/>
</dbReference>
<dbReference type="EC" id="4.1.2.50" evidence="4"/>
<dbReference type="Gene3D" id="3.30.479.10">
    <property type="entry name" value="6-pyruvoyl tetrahydropterin synthase/QueD"/>
    <property type="match status" value="1"/>
</dbReference>
<evidence type="ECO:0000256" key="5">
    <source>
        <dbReference type="ARBA" id="ARBA00018141"/>
    </source>
</evidence>
<comment type="function">
    <text evidence="1">Catalyzes the conversion of 7,8-dihydroneopterin triphosphate (H2NTP) to 6-carboxy-5,6,7,8-tetrahydropterin (CPH4) and acetaldehyde.</text>
</comment>
<evidence type="ECO:0000313" key="9">
    <source>
        <dbReference type="Proteomes" id="UP001431634"/>
    </source>
</evidence>
<dbReference type="InterPro" id="IPR038418">
    <property type="entry name" value="6-PTP_synth/QueD_sf"/>
</dbReference>
<dbReference type="InterPro" id="IPR007115">
    <property type="entry name" value="6-PTP_synth/QueD"/>
</dbReference>
<dbReference type="EMBL" id="JASBAO010000001">
    <property type="protein sequence ID" value="MDI2091251.1"/>
    <property type="molecule type" value="Genomic_DNA"/>
</dbReference>
<keyword evidence="9" id="KW-1185">Reference proteome</keyword>
<evidence type="ECO:0000256" key="2">
    <source>
        <dbReference type="ARBA" id="ARBA00005061"/>
    </source>
</evidence>
<name>A0ABT6Q297_9PROT</name>
<sequence>MFELVFTRRFSMAHRLIHGSSEICATPHGHNEEVTVYLKALDPGSLDGKMNVLTPFEKAKSTWHRFIDGSVDHAFQLSENDPLVEWFKQHEPQRLSRLLLTPGDPTTELTACLFMAKLNSFLSIERSGLYCDQIEIAETPTNTVRFTGNPSDFIPKNRKDKDCWWHRADMSISDLHF</sequence>
<comment type="catalytic activity">
    <reaction evidence="7">
        <text>7,8-dihydroneopterin 3'-triphosphate + H2O = 6-carboxy-5,6,7,8-tetrahydropterin + triphosphate + acetaldehyde + 2 H(+)</text>
        <dbReference type="Rhea" id="RHEA:27966"/>
        <dbReference type="ChEBI" id="CHEBI:15343"/>
        <dbReference type="ChEBI" id="CHEBI:15377"/>
        <dbReference type="ChEBI" id="CHEBI:15378"/>
        <dbReference type="ChEBI" id="CHEBI:18036"/>
        <dbReference type="ChEBI" id="CHEBI:58462"/>
        <dbReference type="ChEBI" id="CHEBI:61032"/>
        <dbReference type="EC" id="4.1.2.50"/>
    </reaction>
</comment>
<reference evidence="8" key="1">
    <citation type="submission" date="2023-05" db="EMBL/GenBank/DDBJ databases">
        <title>Whole genome sequence of Commensalibacter sp.</title>
        <authorList>
            <person name="Charoenyingcharoen P."/>
            <person name="Yukphan P."/>
        </authorList>
    </citation>
    <scope>NUCLEOTIDE SEQUENCE</scope>
    <source>
        <strain evidence="8">TBRC 16381</strain>
    </source>
</reference>
<dbReference type="SUPFAM" id="SSF55620">
    <property type="entry name" value="Tetrahydrobiopterin biosynthesis enzymes-like"/>
    <property type="match status" value="1"/>
</dbReference>
<evidence type="ECO:0000256" key="7">
    <source>
        <dbReference type="ARBA" id="ARBA00048807"/>
    </source>
</evidence>
<gene>
    <name evidence="8" type="ORF">QJV27_07695</name>
</gene>
<comment type="pathway">
    <text evidence="2">Purine metabolism; 7-cyano-7-deazaguanine biosynthesis.</text>
</comment>
<protein>
    <recommendedName>
        <fullName evidence="5">6-carboxy-5,6,7,8-tetrahydropterin synthase</fullName>
        <ecNumber evidence="4">4.1.2.50</ecNumber>
    </recommendedName>
    <alternativeName>
        <fullName evidence="6">Queuosine biosynthesis protein QueD</fullName>
    </alternativeName>
</protein>
<evidence type="ECO:0000313" key="8">
    <source>
        <dbReference type="EMBL" id="MDI2091251.1"/>
    </source>
</evidence>
<evidence type="ECO:0000256" key="1">
    <source>
        <dbReference type="ARBA" id="ARBA00002285"/>
    </source>
</evidence>
<comment type="similarity">
    <text evidence="3">Belongs to the PTPS family. QueD subfamily.</text>
</comment>